<evidence type="ECO:0000256" key="2">
    <source>
        <dbReference type="ARBA" id="ARBA00022475"/>
    </source>
</evidence>
<feature type="compositionally biased region" description="Polar residues" evidence="6">
    <location>
        <begin position="200"/>
        <end position="220"/>
    </location>
</feature>
<keyword evidence="3 7" id="KW-0812">Transmembrane</keyword>
<proteinExistence type="predicted"/>
<feature type="compositionally biased region" description="Pro residues" evidence="6">
    <location>
        <begin position="227"/>
        <end position="243"/>
    </location>
</feature>
<keyword evidence="4 7" id="KW-1133">Transmembrane helix</keyword>
<accession>A0ABP5AHL8</accession>
<keyword evidence="2" id="KW-1003">Cell membrane</keyword>
<feature type="compositionally biased region" description="Pro residues" evidence="6">
    <location>
        <begin position="17"/>
        <end position="30"/>
    </location>
</feature>
<dbReference type="RefSeq" id="WP_152226427.1">
    <property type="nucleotide sequence ID" value="NZ_BAAALV010000002.1"/>
</dbReference>
<name>A0ABP5AHL8_9MICC</name>
<feature type="region of interest" description="Disordered" evidence="6">
    <location>
        <begin position="168"/>
        <end position="255"/>
    </location>
</feature>
<keyword evidence="10" id="KW-1185">Reference proteome</keyword>
<comment type="subcellular location">
    <subcellularLocation>
        <location evidence="1">Cell membrane</location>
        <topology evidence="1">Single-pass membrane protein</topology>
    </subcellularLocation>
</comment>
<dbReference type="PANTHER" id="PTHR33885:SF3">
    <property type="entry name" value="PHAGE SHOCK PROTEIN C"/>
    <property type="match status" value="1"/>
</dbReference>
<feature type="transmembrane region" description="Helical" evidence="7">
    <location>
        <begin position="108"/>
        <end position="129"/>
    </location>
</feature>
<feature type="transmembrane region" description="Helical" evidence="7">
    <location>
        <begin position="289"/>
        <end position="307"/>
    </location>
</feature>
<organism evidence="9 10">
    <name type="scientific">Arthrobacter gandavensis</name>
    <dbReference type="NCBI Taxonomy" id="169960"/>
    <lineage>
        <taxon>Bacteria</taxon>
        <taxon>Bacillati</taxon>
        <taxon>Actinomycetota</taxon>
        <taxon>Actinomycetes</taxon>
        <taxon>Micrococcales</taxon>
        <taxon>Micrococcaceae</taxon>
        <taxon>Arthrobacter</taxon>
    </lineage>
</organism>
<protein>
    <recommendedName>
        <fullName evidence="8">Phage shock protein PspC N-terminal domain-containing protein</fullName>
    </recommendedName>
</protein>
<feature type="transmembrane region" description="Helical" evidence="7">
    <location>
        <begin position="74"/>
        <end position="96"/>
    </location>
</feature>
<feature type="transmembrane region" description="Helical" evidence="7">
    <location>
        <begin position="319"/>
        <end position="339"/>
    </location>
</feature>
<evidence type="ECO:0000256" key="7">
    <source>
        <dbReference type="SAM" id="Phobius"/>
    </source>
</evidence>
<evidence type="ECO:0000313" key="10">
    <source>
        <dbReference type="Proteomes" id="UP001500784"/>
    </source>
</evidence>
<feature type="transmembrane region" description="Helical" evidence="7">
    <location>
        <begin position="346"/>
        <end position="367"/>
    </location>
</feature>
<reference evidence="10" key="1">
    <citation type="journal article" date="2019" name="Int. J. Syst. Evol. Microbiol.">
        <title>The Global Catalogue of Microorganisms (GCM) 10K type strain sequencing project: providing services to taxonomists for standard genome sequencing and annotation.</title>
        <authorList>
            <consortium name="The Broad Institute Genomics Platform"/>
            <consortium name="The Broad Institute Genome Sequencing Center for Infectious Disease"/>
            <person name="Wu L."/>
            <person name="Ma J."/>
        </authorList>
    </citation>
    <scope>NUCLEOTIDE SEQUENCE [LARGE SCALE GENOMIC DNA]</scope>
    <source>
        <strain evidence="10">JCM 13316</strain>
    </source>
</reference>
<evidence type="ECO:0000256" key="3">
    <source>
        <dbReference type="ARBA" id="ARBA00022692"/>
    </source>
</evidence>
<feature type="region of interest" description="Disordered" evidence="6">
    <location>
        <begin position="1"/>
        <end position="30"/>
    </location>
</feature>
<feature type="transmembrane region" description="Helical" evidence="7">
    <location>
        <begin position="141"/>
        <end position="162"/>
    </location>
</feature>
<dbReference type="PANTHER" id="PTHR33885">
    <property type="entry name" value="PHAGE SHOCK PROTEIN C"/>
    <property type="match status" value="1"/>
</dbReference>
<evidence type="ECO:0000256" key="4">
    <source>
        <dbReference type="ARBA" id="ARBA00022989"/>
    </source>
</evidence>
<evidence type="ECO:0000313" key="9">
    <source>
        <dbReference type="EMBL" id="GAA1911730.1"/>
    </source>
</evidence>
<evidence type="ECO:0000256" key="1">
    <source>
        <dbReference type="ARBA" id="ARBA00004162"/>
    </source>
</evidence>
<dbReference type="InterPro" id="IPR007168">
    <property type="entry name" value="Phageshock_PspC_N"/>
</dbReference>
<dbReference type="Pfam" id="PF04024">
    <property type="entry name" value="PspC"/>
    <property type="match status" value="1"/>
</dbReference>
<evidence type="ECO:0000256" key="6">
    <source>
        <dbReference type="SAM" id="MobiDB-lite"/>
    </source>
</evidence>
<sequence length="499" mass="51020">MNPHSTNPGTPGGEHTPPVPPAMPGTPPPGAPAQNSFFAWIRQLGIRRSPDRWIGGVAGGIGQRTGLDPVLVRGLVIVLSIFGIGVVLYGVAWALLPEPDGRIHLEEAVRGTWTAGMTGALVFTVLGLSGPGISFWANDGWLGSVFWGLFWVAAVLLGIYWLTTRNNNKGPGTGNRPGGPSAYAEPGQPDPNQPPAHQHGWSSASSYAGRTETGQNATSQPAGSAPAGPPPVGYPGPEAPTMPLPYGAHSASPAGHANPAGPGFDGFYVQFPPPGKEPKPVSCHPPASWVALICGFALLAAGVLLALDYSGIYVTGSPVTVALAAAGVVFGLGIVGLGAAGRSSGLAGGLGVLTLIAALLFNGSFAYRNLVVANQSDWSASQSTAASEGYSVAAADGNLDLRGLASELKDGDITVPVSVAAGDLSILVPDDVPVSVYSEMALGNVELEHDGRYSSAGGLWVGPQERQLNPEARGNRIIIEIKGVASNVLVTTDESSLDR</sequence>
<evidence type="ECO:0000259" key="8">
    <source>
        <dbReference type="Pfam" id="PF04024"/>
    </source>
</evidence>
<dbReference type="InterPro" id="IPR052027">
    <property type="entry name" value="PspC"/>
</dbReference>
<gene>
    <name evidence="9" type="ORF">GCM10009688_15870</name>
</gene>
<evidence type="ECO:0000256" key="5">
    <source>
        <dbReference type="ARBA" id="ARBA00023136"/>
    </source>
</evidence>
<dbReference type="EMBL" id="BAAALV010000002">
    <property type="protein sequence ID" value="GAA1911730.1"/>
    <property type="molecule type" value="Genomic_DNA"/>
</dbReference>
<keyword evidence="5 7" id="KW-0472">Membrane</keyword>
<feature type="domain" description="Phage shock protein PspC N-terminal" evidence="8">
    <location>
        <begin position="47"/>
        <end position="98"/>
    </location>
</feature>
<comment type="caution">
    <text evidence="9">The sequence shown here is derived from an EMBL/GenBank/DDBJ whole genome shotgun (WGS) entry which is preliminary data.</text>
</comment>
<dbReference type="Proteomes" id="UP001500784">
    <property type="component" value="Unassembled WGS sequence"/>
</dbReference>